<keyword evidence="1" id="KW-0880">Kelch repeat</keyword>
<evidence type="ECO:0000259" key="3">
    <source>
        <dbReference type="SMART" id="SM00875"/>
    </source>
</evidence>
<dbReference type="Pfam" id="PF24681">
    <property type="entry name" value="Kelch_KLHDC2_KLHL20_DRC7"/>
    <property type="match status" value="1"/>
</dbReference>
<dbReference type="Gene3D" id="1.25.40.420">
    <property type="match status" value="1"/>
</dbReference>
<keyword evidence="2" id="KW-0677">Repeat</keyword>
<dbReference type="InterPro" id="IPR011705">
    <property type="entry name" value="BACK"/>
</dbReference>
<gene>
    <name evidence="4" type="primary">KLHL28_2</name>
    <name evidence="4" type="ORF">g.33159</name>
</gene>
<dbReference type="InterPro" id="IPR006652">
    <property type="entry name" value="Kelch_1"/>
</dbReference>
<dbReference type="AlphaFoldDB" id="A0A0A1WFM9"/>
<evidence type="ECO:0000256" key="1">
    <source>
        <dbReference type="ARBA" id="ARBA00022441"/>
    </source>
</evidence>
<proteinExistence type="predicted"/>
<name>A0A0A1WFM9_ZEUCU</name>
<dbReference type="Gene3D" id="2.120.10.80">
    <property type="entry name" value="Kelch-type beta propeller"/>
    <property type="match status" value="1"/>
</dbReference>
<evidence type="ECO:0000256" key="2">
    <source>
        <dbReference type="ARBA" id="ARBA00022737"/>
    </source>
</evidence>
<dbReference type="PANTHER" id="PTHR45632">
    <property type="entry name" value="LD33804P"/>
    <property type="match status" value="1"/>
</dbReference>
<evidence type="ECO:0000313" key="4">
    <source>
        <dbReference type="EMBL" id="JAC97783.1"/>
    </source>
</evidence>
<dbReference type="EMBL" id="GBXI01016508">
    <property type="protein sequence ID" value="JAC97783.1"/>
    <property type="molecule type" value="Transcribed_RNA"/>
</dbReference>
<dbReference type="SUPFAM" id="SSF117281">
    <property type="entry name" value="Kelch motif"/>
    <property type="match status" value="1"/>
</dbReference>
<protein>
    <submittedName>
        <fullName evidence="4">Kelch-like protein 28</fullName>
    </submittedName>
</protein>
<accession>A0A0A1WFM9</accession>
<dbReference type="SMART" id="SM00875">
    <property type="entry name" value="BACK"/>
    <property type="match status" value="1"/>
</dbReference>
<reference evidence="4" key="1">
    <citation type="submission" date="2014-11" db="EMBL/GenBank/DDBJ databases">
        <authorList>
            <person name="Geib S."/>
        </authorList>
    </citation>
    <scope>NUCLEOTIDE SEQUENCE</scope>
</reference>
<dbReference type="PANTHER" id="PTHR45632:SF3">
    <property type="entry name" value="KELCH-LIKE PROTEIN 32"/>
    <property type="match status" value="1"/>
</dbReference>
<reference evidence="4" key="2">
    <citation type="journal article" date="2015" name="Gigascience">
        <title>Reconstructing a comprehensive transcriptome assembly of a white-pupal translocated strain of the pest fruit fly Bactrocera cucurbitae.</title>
        <authorList>
            <person name="Sim S.B."/>
            <person name="Calla B."/>
            <person name="Hall B."/>
            <person name="DeRego T."/>
            <person name="Geib S.M."/>
        </authorList>
    </citation>
    <scope>NUCLEOTIDE SEQUENCE</scope>
</reference>
<feature type="domain" description="BACK" evidence="3">
    <location>
        <begin position="3"/>
        <end position="95"/>
    </location>
</feature>
<dbReference type="Pfam" id="PF07707">
    <property type="entry name" value="BACK"/>
    <property type="match status" value="1"/>
</dbReference>
<dbReference type="InterPro" id="IPR015915">
    <property type="entry name" value="Kelch-typ_b-propeller"/>
</dbReference>
<dbReference type="SMART" id="SM00612">
    <property type="entry name" value="Kelch"/>
    <property type="match status" value="3"/>
</dbReference>
<sequence>MKILMSRPESVAIDYAIKNFTEVIQSSEYLDYTPEFLREVIVADELDVDCEFDVFEAIMHWYEHDKTEREKWLATLISSTRLVQFDTVFITQHIQILPGCEQIARNALKWISKPIKHNTAPTSVYKKPRKQRLCLLAIQNSTTLPSKQVKYLQRYNRALDVWQRCCEVEYLDCIYDLVLHHESLLFFGARTHGLQKHTTIKRLDLKTLTWNKTVKLERRRDELCVALYGDNIYTFGGFDGSQALNTVEIFDIHKSCWQPRASMNVCRYGASTIIYDEKIFIFGGWSAGGEPLNSVEYYDPKKNVCVKCTNMFEARGRPGMALFNHYIFIIGGHNNDRALTTVERYDPEEDIWTTISTDHLARYGISAKTMGDHEVYAIRERDYLRLPVTVKMPLSVYGSNFYVEVPNNYIDKLQTKFLSRHTFSAATGVFKK</sequence>
<organism evidence="4">
    <name type="scientific">Zeugodacus cucurbitae</name>
    <name type="common">Melon fruit fly</name>
    <name type="synonym">Bactrocera cucurbitae</name>
    <dbReference type="NCBI Taxonomy" id="28588"/>
    <lineage>
        <taxon>Eukaryota</taxon>
        <taxon>Metazoa</taxon>
        <taxon>Ecdysozoa</taxon>
        <taxon>Arthropoda</taxon>
        <taxon>Hexapoda</taxon>
        <taxon>Insecta</taxon>
        <taxon>Pterygota</taxon>
        <taxon>Neoptera</taxon>
        <taxon>Endopterygota</taxon>
        <taxon>Diptera</taxon>
        <taxon>Brachycera</taxon>
        <taxon>Muscomorpha</taxon>
        <taxon>Tephritoidea</taxon>
        <taxon>Tephritidae</taxon>
        <taxon>Zeugodacus</taxon>
        <taxon>Zeugodacus</taxon>
    </lineage>
</organism>